<sequence>MSDLLGETSSIYDLKLYNETTPIILISLGSLYICIMLFRYFRWRYRKRKAKKLQIDRRKLEKFWTKRAAYLVSQEKTIQQPLKSHLQRSYECKIPYSFDSNATLVVAAGASNQLTMTPEDNSQIVQTSSRHYNFKENKIKSKKREILELVTSRIDGNYQRKKRRQLLWQWSVAMGYCRYNHGQHMNSMIDRLLESKSKDDSDSSSC</sequence>
<keyword evidence="1" id="KW-0812">Transmembrane</keyword>
<dbReference type="Proteomes" id="UP001476247">
    <property type="component" value="Unassembled WGS sequence"/>
</dbReference>
<accession>A0ABP9XMQ9</accession>
<evidence type="ECO:0000313" key="3">
    <source>
        <dbReference type="Proteomes" id="UP001476247"/>
    </source>
</evidence>
<keyword evidence="3" id="KW-1185">Reference proteome</keyword>
<evidence type="ECO:0000256" key="1">
    <source>
        <dbReference type="SAM" id="Phobius"/>
    </source>
</evidence>
<name>A0ABP9XMQ9_9FUNG</name>
<feature type="transmembrane region" description="Helical" evidence="1">
    <location>
        <begin position="20"/>
        <end position="41"/>
    </location>
</feature>
<organism evidence="2 3">
    <name type="scientific">Helicostylum pulchrum</name>
    <dbReference type="NCBI Taxonomy" id="562976"/>
    <lineage>
        <taxon>Eukaryota</taxon>
        <taxon>Fungi</taxon>
        <taxon>Fungi incertae sedis</taxon>
        <taxon>Mucoromycota</taxon>
        <taxon>Mucoromycotina</taxon>
        <taxon>Mucoromycetes</taxon>
        <taxon>Mucorales</taxon>
        <taxon>Mucorineae</taxon>
        <taxon>Mucoraceae</taxon>
        <taxon>Helicostylum</taxon>
    </lineage>
</organism>
<keyword evidence="1" id="KW-0472">Membrane</keyword>
<comment type="caution">
    <text evidence="2">The sequence shown here is derived from an EMBL/GenBank/DDBJ whole genome shotgun (WGS) entry which is preliminary data.</text>
</comment>
<gene>
    <name evidence="2" type="ORF">HPULCUR_001085</name>
</gene>
<dbReference type="EMBL" id="BAABUJ010000005">
    <property type="protein sequence ID" value="GAA5795723.1"/>
    <property type="molecule type" value="Genomic_DNA"/>
</dbReference>
<keyword evidence="1" id="KW-1133">Transmembrane helix</keyword>
<protein>
    <submittedName>
        <fullName evidence="2">Uncharacterized protein</fullName>
    </submittedName>
</protein>
<proteinExistence type="predicted"/>
<evidence type="ECO:0000313" key="2">
    <source>
        <dbReference type="EMBL" id="GAA5795723.1"/>
    </source>
</evidence>
<reference evidence="2 3" key="1">
    <citation type="submission" date="2024-04" db="EMBL/GenBank/DDBJ databases">
        <title>genome sequences of Mucor flavus KT1a and Helicostylum pulchrum KT1b strains isolation_sourced from the surface of a dry-aged beef.</title>
        <authorList>
            <person name="Toyotome T."/>
            <person name="Hosono M."/>
            <person name="Torimaru M."/>
            <person name="Fukuda K."/>
            <person name="Mikami N."/>
        </authorList>
    </citation>
    <scope>NUCLEOTIDE SEQUENCE [LARGE SCALE GENOMIC DNA]</scope>
    <source>
        <strain evidence="2 3">KT1b</strain>
    </source>
</reference>